<evidence type="ECO:0000313" key="2">
    <source>
        <dbReference type="EMBL" id="KAJ4467670.1"/>
    </source>
</evidence>
<dbReference type="Proteomes" id="UP001150238">
    <property type="component" value="Unassembled WGS sequence"/>
</dbReference>
<comment type="caution">
    <text evidence="2">The sequence shown here is derived from an EMBL/GenBank/DDBJ whole genome shotgun (WGS) entry which is preliminary data.</text>
</comment>
<dbReference type="AlphaFoldDB" id="A0A9W8ZW23"/>
<evidence type="ECO:0000256" key="1">
    <source>
        <dbReference type="SAM" id="MobiDB-lite"/>
    </source>
</evidence>
<reference evidence="2" key="1">
    <citation type="submission" date="2022-08" db="EMBL/GenBank/DDBJ databases">
        <authorList>
            <consortium name="DOE Joint Genome Institute"/>
            <person name="Min B."/>
            <person name="Riley R."/>
            <person name="Sierra-Patev S."/>
            <person name="Naranjo-Ortiz M."/>
            <person name="Looney B."/>
            <person name="Konkel Z."/>
            <person name="Slot J.C."/>
            <person name="Sakamoto Y."/>
            <person name="Steenwyk J.L."/>
            <person name="Rokas A."/>
            <person name="Carro J."/>
            <person name="Camarero S."/>
            <person name="Ferreira P."/>
            <person name="Molpeceres G."/>
            <person name="Ruiz-Duenas F.J."/>
            <person name="Serrano A."/>
            <person name="Henrissat B."/>
            <person name="Drula E."/>
            <person name="Hughes K.W."/>
            <person name="Mata J.L."/>
            <person name="Ishikawa N.K."/>
            <person name="Vargas-Isla R."/>
            <person name="Ushijima S."/>
            <person name="Smith C.A."/>
            <person name="Ahrendt S."/>
            <person name="Andreopoulos W."/>
            <person name="He G."/>
            <person name="Labutti K."/>
            <person name="Lipzen A."/>
            <person name="Ng V."/>
            <person name="Sandor L."/>
            <person name="Barry K."/>
            <person name="Martinez A.T."/>
            <person name="Xiao Y."/>
            <person name="Gibbons J.G."/>
            <person name="Terashima K."/>
            <person name="Hibbett D.S."/>
            <person name="Grigoriev I.V."/>
        </authorList>
    </citation>
    <scope>NUCLEOTIDE SEQUENCE</scope>
    <source>
        <strain evidence="2">Sp2 HRB7682 ss15</strain>
    </source>
</reference>
<dbReference type="EMBL" id="JANVFS010000040">
    <property type="protein sequence ID" value="KAJ4467670.1"/>
    <property type="molecule type" value="Genomic_DNA"/>
</dbReference>
<gene>
    <name evidence="2" type="ORF">C8J55DRAFT_525546</name>
</gene>
<protein>
    <submittedName>
        <fullName evidence="2">Uncharacterized protein</fullName>
    </submittedName>
</protein>
<organism evidence="2 3">
    <name type="scientific">Lentinula lateritia</name>
    <dbReference type="NCBI Taxonomy" id="40482"/>
    <lineage>
        <taxon>Eukaryota</taxon>
        <taxon>Fungi</taxon>
        <taxon>Dikarya</taxon>
        <taxon>Basidiomycota</taxon>
        <taxon>Agaricomycotina</taxon>
        <taxon>Agaricomycetes</taxon>
        <taxon>Agaricomycetidae</taxon>
        <taxon>Agaricales</taxon>
        <taxon>Marasmiineae</taxon>
        <taxon>Omphalotaceae</taxon>
        <taxon>Lentinula</taxon>
    </lineage>
</organism>
<feature type="region of interest" description="Disordered" evidence="1">
    <location>
        <begin position="166"/>
        <end position="206"/>
    </location>
</feature>
<evidence type="ECO:0000313" key="3">
    <source>
        <dbReference type="Proteomes" id="UP001150238"/>
    </source>
</evidence>
<reference evidence="2" key="2">
    <citation type="journal article" date="2023" name="Proc. Natl. Acad. Sci. U.S.A.">
        <title>A global phylogenomic analysis of the shiitake genus Lentinula.</title>
        <authorList>
            <person name="Sierra-Patev S."/>
            <person name="Min B."/>
            <person name="Naranjo-Ortiz M."/>
            <person name="Looney B."/>
            <person name="Konkel Z."/>
            <person name="Slot J.C."/>
            <person name="Sakamoto Y."/>
            <person name="Steenwyk J.L."/>
            <person name="Rokas A."/>
            <person name="Carro J."/>
            <person name="Camarero S."/>
            <person name="Ferreira P."/>
            <person name="Molpeceres G."/>
            <person name="Ruiz-Duenas F.J."/>
            <person name="Serrano A."/>
            <person name="Henrissat B."/>
            <person name="Drula E."/>
            <person name="Hughes K.W."/>
            <person name="Mata J.L."/>
            <person name="Ishikawa N.K."/>
            <person name="Vargas-Isla R."/>
            <person name="Ushijima S."/>
            <person name="Smith C.A."/>
            <person name="Donoghue J."/>
            <person name="Ahrendt S."/>
            <person name="Andreopoulos W."/>
            <person name="He G."/>
            <person name="LaButti K."/>
            <person name="Lipzen A."/>
            <person name="Ng V."/>
            <person name="Riley R."/>
            <person name="Sandor L."/>
            <person name="Barry K."/>
            <person name="Martinez A.T."/>
            <person name="Xiao Y."/>
            <person name="Gibbons J.G."/>
            <person name="Terashima K."/>
            <person name="Grigoriev I.V."/>
            <person name="Hibbett D."/>
        </authorList>
    </citation>
    <scope>NUCLEOTIDE SEQUENCE</scope>
    <source>
        <strain evidence="2">Sp2 HRB7682 ss15</strain>
    </source>
</reference>
<proteinExistence type="predicted"/>
<feature type="compositionally biased region" description="Low complexity" evidence="1">
    <location>
        <begin position="182"/>
        <end position="200"/>
    </location>
</feature>
<sequence length="283" mass="30900">MRMYHRFPHEPYTETQRLWPLGSSLGPSPSWMGSVNGEDGVRVATNAVHSHSDTPCPILSMIEIGQESGIYPDGLSRDGQQVYAERIFKNPGIAPSHLTTASTSVLKLASTSPSVLSASSFGSSSLNHIPVPSLVSLYSIHPVYPNHPIHANPLVTIGQLQTNLMTPTSDPGLAHFDRISHSNPGNSTSLPSTSPSLGPPTVASDPGLPPASAFASPVWPISTETFQRTMRTHIRNIRDFCDGLEYQVQFNDLRMLQELEEKGNSFLEYVKICLEREGRLKSD</sequence>
<name>A0A9W8ZW23_9AGAR</name>
<accession>A0A9W8ZW23</accession>